<feature type="non-terminal residue" evidence="3">
    <location>
        <position position="1"/>
    </location>
</feature>
<dbReference type="GO" id="GO:0008725">
    <property type="term" value="F:DNA-3-methyladenine glycosylase activity"/>
    <property type="evidence" value="ECO:0007669"/>
    <property type="project" value="TreeGrafter"/>
</dbReference>
<gene>
    <name evidence="3" type="ORF">METZ01_LOCUS39340</name>
</gene>
<dbReference type="GO" id="GO:0006285">
    <property type="term" value="P:base-excision repair, AP site formation"/>
    <property type="evidence" value="ECO:0007669"/>
    <property type="project" value="TreeGrafter"/>
</dbReference>
<dbReference type="PANTHER" id="PTHR43003">
    <property type="entry name" value="DNA-3-METHYLADENINE GLYCOSYLASE"/>
    <property type="match status" value="1"/>
</dbReference>
<dbReference type="GO" id="GO:0006307">
    <property type="term" value="P:DNA alkylation repair"/>
    <property type="evidence" value="ECO:0007669"/>
    <property type="project" value="TreeGrafter"/>
</dbReference>
<dbReference type="GO" id="GO:0043916">
    <property type="term" value="F:DNA-7-methylguanine glycosylase activity"/>
    <property type="evidence" value="ECO:0007669"/>
    <property type="project" value="TreeGrafter"/>
</dbReference>
<dbReference type="AntiFam" id="ANF00012">
    <property type="entry name" value="tRNA translation"/>
</dbReference>
<name>A0A381R416_9ZZZZ</name>
<dbReference type="AlphaFoldDB" id="A0A381R416"/>
<protein>
    <recommendedName>
        <fullName evidence="4">HhH-GPD domain-containing protein</fullName>
    </recommendedName>
</protein>
<evidence type="ECO:0000256" key="2">
    <source>
        <dbReference type="ARBA" id="ARBA00023204"/>
    </source>
</evidence>
<organism evidence="3">
    <name type="scientific">marine metagenome</name>
    <dbReference type="NCBI Taxonomy" id="408172"/>
    <lineage>
        <taxon>unclassified sequences</taxon>
        <taxon>metagenomes</taxon>
        <taxon>ecological metagenomes</taxon>
    </lineage>
</organism>
<dbReference type="PANTHER" id="PTHR43003:SF5">
    <property type="entry name" value="DNA-3-METHYLADENINE GLYCOSYLASE"/>
    <property type="match status" value="1"/>
</dbReference>
<evidence type="ECO:0000256" key="1">
    <source>
        <dbReference type="ARBA" id="ARBA00022763"/>
    </source>
</evidence>
<dbReference type="GO" id="GO:0032993">
    <property type="term" value="C:protein-DNA complex"/>
    <property type="evidence" value="ECO:0007669"/>
    <property type="project" value="TreeGrafter"/>
</dbReference>
<proteinExistence type="predicted"/>
<dbReference type="EMBL" id="UINC01001683">
    <property type="protein sequence ID" value="SUZ86486.1"/>
    <property type="molecule type" value="Genomic_DNA"/>
</dbReference>
<dbReference type="GO" id="GO:0032131">
    <property type="term" value="F:alkylated DNA binding"/>
    <property type="evidence" value="ECO:0007669"/>
    <property type="project" value="TreeGrafter"/>
</dbReference>
<sequence>MNFSGAPERIRTSDPRIRNPMLYPAELPGRGKIITLIFLGLIWYLLSMSKDAHLHLIEVSKKHCKPLQKLLQNNGVIEINVPKNLPLFDCLAQTVIEQQLAYAAAETIWKRLNKAATSANQTLFLFCNQNNRATLKKIGLSGNKIKAILGARSAIENGDLNAENLSLMNYEKLHQTITSLWGFGNWSVDMIAIFYYGMTNIWSDQDLILNRGIKSLCEKSDLSPENLLKLV</sequence>
<keyword evidence="1" id="KW-0227">DNA damage</keyword>
<reference evidence="3" key="1">
    <citation type="submission" date="2018-05" db="EMBL/GenBank/DDBJ databases">
        <authorList>
            <person name="Lanie J.A."/>
            <person name="Ng W.-L."/>
            <person name="Kazmierczak K.M."/>
            <person name="Andrzejewski T.M."/>
            <person name="Davidsen T.M."/>
            <person name="Wayne K.J."/>
            <person name="Tettelin H."/>
            <person name="Glass J.I."/>
            <person name="Rusch D."/>
            <person name="Podicherti R."/>
            <person name="Tsui H.-C.T."/>
            <person name="Winkler M.E."/>
        </authorList>
    </citation>
    <scope>NUCLEOTIDE SEQUENCE</scope>
</reference>
<evidence type="ECO:0008006" key="4">
    <source>
        <dbReference type="Google" id="ProtNLM"/>
    </source>
</evidence>
<keyword evidence="2" id="KW-0234">DNA repair</keyword>
<dbReference type="InterPro" id="IPR051912">
    <property type="entry name" value="Alkylbase_DNA_Glycosylase/TA"/>
</dbReference>
<dbReference type="InterPro" id="IPR011257">
    <property type="entry name" value="DNA_glycosylase"/>
</dbReference>
<accession>A0A381R416</accession>
<feature type="non-terminal residue" evidence="3">
    <location>
        <position position="231"/>
    </location>
</feature>
<evidence type="ECO:0000313" key="3">
    <source>
        <dbReference type="EMBL" id="SUZ86486.1"/>
    </source>
</evidence>
<dbReference type="SUPFAM" id="SSF48150">
    <property type="entry name" value="DNA-glycosylase"/>
    <property type="match status" value="1"/>
</dbReference>
<dbReference type="Gene3D" id="1.10.1670.40">
    <property type="match status" value="1"/>
</dbReference>
<dbReference type="Gene3D" id="1.10.340.30">
    <property type="entry name" value="Hypothetical protein, domain 2"/>
    <property type="match status" value="1"/>
</dbReference>